<dbReference type="KEGG" id="aprc:113866271"/>
<dbReference type="PANTHER" id="PTHR31988:SF15">
    <property type="entry name" value="ESTERASE, PUTATIVE (DUF303)-RELATED"/>
    <property type="match status" value="1"/>
</dbReference>
<reference evidence="4" key="1">
    <citation type="journal article" date="2019" name="Toxins">
        <title>Detection of Abrin-Like and Prepropulchellin-Like Toxin Genes and Transcripts Using Whole Genome Sequencing and Full-Length Transcript Sequencing of Abrus precatorius.</title>
        <authorList>
            <person name="Hovde B.T."/>
            <person name="Daligault H.E."/>
            <person name="Hanschen E.R."/>
            <person name="Kunde Y.A."/>
            <person name="Johnson M.B."/>
            <person name="Starkenburg S.R."/>
            <person name="Johnson S.L."/>
        </authorList>
    </citation>
    <scope>NUCLEOTIDE SEQUENCE [LARGE SCALE GENOMIC DNA]</scope>
</reference>
<keyword evidence="1" id="KW-0378">Hydrolase</keyword>
<proteinExistence type="predicted"/>
<feature type="transmembrane region" description="Helical" evidence="2">
    <location>
        <begin position="312"/>
        <end position="331"/>
    </location>
</feature>
<dbReference type="InterPro" id="IPR036514">
    <property type="entry name" value="SGNH_hydro_sf"/>
</dbReference>
<dbReference type="GeneID" id="113866271"/>
<reference evidence="5" key="2">
    <citation type="submission" date="2025-08" db="UniProtKB">
        <authorList>
            <consortium name="RefSeq"/>
        </authorList>
    </citation>
    <scope>IDENTIFICATION</scope>
    <source>
        <tissue evidence="5">Young leaves</tissue>
    </source>
</reference>
<keyword evidence="4" id="KW-1185">Reference proteome</keyword>
<dbReference type="InterPro" id="IPR005181">
    <property type="entry name" value="SASA"/>
</dbReference>
<protein>
    <submittedName>
        <fullName evidence="5">Probable carbohydrate esterase At4g34215</fullName>
    </submittedName>
</protein>
<evidence type="ECO:0000256" key="2">
    <source>
        <dbReference type="SAM" id="Phobius"/>
    </source>
</evidence>
<dbReference type="Pfam" id="PF03629">
    <property type="entry name" value="SASA"/>
    <property type="match status" value="1"/>
</dbReference>
<evidence type="ECO:0000313" key="4">
    <source>
        <dbReference type="Proteomes" id="UP000694853"/>
    </source>
</evidence>
<keyword evidence="2" id="KW-0812">Transmembrane</keyword>
<evidence type="ECO:0000259" key="3">
    <source>
        <dbReference type="Pfam" id="PF03629"/>
    </source>
</evidence>
<keyword evidence="2" id="KW-0472">Membrane</keyword>
<accession>A0A8B8LKN0</accession>
<dbReference type="RefSeq" id="XP_027356951.1">
    <property type="nucleotide sequence ID" value="XM_027501150.1"/>
</dbReference>
<dbReference type="Proteomes" id="UP000694853">
    <property type="component" value="Unplaced"/>
</dbReference>
<dbReference type="OrthoDB" id="42638at2759"/>
<dbReference type="Gene3D" id="3.40.50.1110">
    <property type="entry name" value="SGNH hydrolase"/>
    <property type="match status" value="1"/>
</dbReference>
<dbReference type="PANTHER" id="PTHR31988">
    <property type="entry name" value="ESTERASE, PUTATIVE (DUF303)-RELATED"/>
    <property type="match status" value="1"/>
</dbReference>
<gene>
    <name evidence="5" type="primary">LOC113866271</name>
</gene>
<sequence length="332" mass="36448">MCSAYGAQISERGKELLQFLISDLNLNLMPPLLLLVFLIQAWPVKPQADRNIFILAGQSNMAGRGGVVNDTTTGVTTWDGVVPPQCRPSPSILKLNAQLMWVEAREPLHADIDTKKTNGVGPGMAFANTVLDKNAGFGVVGLVPCAIGGTNISEWERGKELYNKMIKRAKASLHDGGSIRALLWYQGETDTVYLHDAQSYQRSLRKFFFDVRDDLQSPLLPIIQVALASGSGPYVEIVRQAQLGIDLLNLKTVDAHGLPLEPDGLHLMTSAQVDLGGMMANAFLQFVPSSTSNHNVSRASNEASVRLYDCAFYVYTLPFFLTFLIVLYQTFL</sequence>
<dbReference type="GO" id="GO:0016787">
    <property type="term" value="F:hydrolase activity"/>
    <property type="evidence" value="ECO:0007669"/>
    <property type="project" value="UniProtKB-KW"/>
</dbReference>
<dbReference type="AlphaFoldDB" id="A0A8B8LKN0"/>
<dbReference type="SUPFAM" id="SSF52266">
    <property type="entry name" value="SGNH hydrolase"/>
    <property type="match status" value="1"/>
</dbReference>
<evidence type="ECO:0000256" key="1">
    <source>
        <dbReference type="ARBA" id="ARBA00022801"/>
    </source>
</evidence>
<keyword evidence="2" id="KW-1133">Transmembrane helix</keyword>
<feature type="domain" description="Sialate O-acetylesterase" evidence="3">
    <location>
        <begin position="50"/>
        <end position="285"/>
    </location>
</feature>
<organism evidence="4 5">
    <name type="scientific">Abrus precatorius</name>
    <name type="common">Indian licorice</name>
    <name type="synonym">Glycine abrus</name>
    <dbReference type="NCBI Taxonomy" id="3816"/>
    <lineage>
        <taxon>Eukaryota</taxon>
        <taxon>Viridiplantae</taxon>
        <taxon>Streptophyta</taxon>
        <taxon>Embryophyta</taxon>
        <taxon>Tracheophyta</taxon>
        <taxon>Spermatophyta</taxon>
        <taxon>Magnoliopsida</taxon>
        <taxon>eudicotyledons</taxon>
        <taxon>Gunneridae</taxon>
        <taxon>Pentapetalae</taxon>
        <taxon>rosids</taxon>
        <taxon>fabids</taxon>
        <taxon>Fabales</taxon>
        <taxon>Fabaceae</taxon>
        <taxon>Papilionoideae</taxon>
        <taxon>50 kb inversion clade</taxon>
        <taxon>NPAAA clade</taxon>
        <taxon>indigoferoid/millettioid clade</taxon>
        <taxon>Abreae</taxon>
        <taxon>Abrus</taxon>
    </lineage>
</organism>
<evidence type="ECO:0000313" key="5">
    <source>
        <dbReference type="RefSeq" id="XP_027356951.1"/>
    </source>
</evidence>
<name>A0A8B8LKN0_ABRPR</name>
<dbReference type="InterPro" id="IPR052940">
    <property type="entry name" value="Carb_Esterase_6"/>
</dbReference>